<feature type="compositionally biased region" description="Low complexity" evidence="2">
    <location>
        <begin position="517"/>
        <end position="527"/>
    </location>
</feature>
<feature type="coiled-coil region" evidence="1">
    <location>
        <begin position="184"/>
        <end position="211"/>
    </location>
</feature>
<feature type="region of interest" description="Disordered" evidence="2">
    <location>
        <begin position="585"/>
        <end position="610"/>
    </location>
</feature>
<feature type="region of interest" description="Disordered" evidence="2">
    <location>
        <begin position="300"/>
        <end position="361"/>
    </location>
</feature>
<feature type="compositionally biased region" description="Low complexity" evidence="2">
    <location>
        <begin position="554"/>
        <end position="564"/>
    </location>
</feature>
<evidence type="ECO:0000313" key="3">
    <source>
        <dbReference type="EMBL" id="KAJ7351341.1"/>
    </source>
</evidence>
<organism evidence="3 4">
    <name type="scientific">Mycena albidolilacea</name>
    <dbReference type="NCBI Taxonomy" id="1033008"/>
    <lineage>
        <taxon>Eukaryota</taxon>
        <taxon>Fungi</taxon>
        <taxon>Dikarya</taxon>
        <taxon>Basidiomycota</taxon>
        <taxon>Agaricomycotina</taxon>
        <taxon>Agaricomycetes</taxon>
        <taxon>Agaricomycetidae</taxon>
        <taxon>Agaricales</taxon>
        <taxon>Marasmiineae</taxon>
        <taxon>Mycenaceae</taxon>
        <taxon>Mycena</taxon>
    </lineage>
</organism>
<keyword evidence="4" id="KW-1185">Reference proteome</keyword>
<dbReference type="EMBL" id="JARIHO010000013">
    <property type="protein sequence ID" value="KAJ7351341.1"/>
    <property type="molecule type" value="Genomic_DNA"/>
</dbReference>
<evidence type="ECO:0000256" key="1">
    <source>
        <dbReference type="SAM" id="Coils"/>
    </source>
</evidence>
<evidence type="ECO:0000313" key="4">
    <source>
        <dbReference type="Proteomes" id="UP001218218"/>
    </source>
</evidence>
<feature type="compositionally biased region" description="Low complexity" evidence="2">
    <location>
        <begin position="741"/>
        <end position="750"/>
    </location>
</feature>
<feature type="compositionally biased region" description="Gly residues" evidence="2">
    <location>
        <begin position="790"/>
        <end position="799"/>
    </location>
</feature>
<evidence type="ECO:0000256" key="2">
    <source>
        <dbReference type="SAM" id="MobiDB-lite"/>
    </source>
</evidence>
<dbReference type="Proteomes" id="UP001218218">
    <property type="component" value="Unassembled WGS sequence"/>
</dbReference>
<protein>
    <submittedName>
        <fullName evidence="3">Uncharacterized protein</fullName>
    </submittedName>
</protein>
<comment type="caution">
    <text evidence="3">The sequence shown here is derived from an EMBL/GenBank/DDBJ whole genome shotgun (WGS) entry which is preliminary data.</text>
</comment>
<feature type="region of interest" description="Disordered" evidence="2">
    <location>
        <begin position="624"/>
        <end position="643"/>
    </location>
</feature>
<feature type="compositionally biased region" description="Acidic residues" evidence="2">
    <location>
        <begin position="350"/>
        <end position="361"/>
    </location>
</feature>
<feature type="compositionally biased region" description="Basic residues" evidence="2">
    <location>
        <begin position="532"/>
        <end position="543"/>
    </location>
</feature>
<feature type="compositionally biased region" description="Acidic residues" evidence="2">
    <location>
        <begin position="396"/>
        <end position="405"/>
    </location>
</feature>
<reference evidence="3" key="1">
    <citation type="submission" date="2023-03" db="EMBL/GenBank/DDBJ databases">
        <title>Massive genome expansion in bonnet fungi (Mycena s.s.) driven by repeated elements and novel gene families across ecological guilds.</title>
        <authorList>
            <consortium name="Lawrence Berkeley National Laboratory"/>
            <person name="Harder C.B."/>
            <person name="Miyauchi S."/>
            <person name="Viragh M."/>
            <person name="Kuo A."/>
            <person name="Thoen E."/>
            <person name="Andreopoulos B."/>
            <person name="Lu D."/>
            <person name="Skrede I."/>
            <person name="Drula E."/>
            <person name="Henrissat B."/>
            <person name="Morin E."/>
            <person name="Kohler A."/>
            <person name="Barry K."/>
            <person name="LaButti K."/>
            <person name="Morin E."/>
            <person name="Salamov A."/>
            <person name="Lipzen A."/>
            <person name="Mereny Z."/>
            <person name="Hegedus B."/>
            <person name="Baldrian P."/>
            <person name="Stursova M."/>
            <person name="Weitz H."/>
            <person name="Taylor A."/>
            <person name="Grigoriev I.V."/>
            <person name="Nagy L.G."/>
            <person name="Martin F."/>
            <person name="Kauserud H."/>
        </authorList>
    </citation>
    <scope>NUCLEOTIDE SEQUENCE</scope>
    <source>
        <strain evidence="3">CBHHK002</strain>
    </source>
</reference>
<feature type="region of interest" description="Disordered" evidence="2">
    <location>
        <begin position="662"/>
        <end position="721"/>
    </location>
</feature>
<gene>
    <name evidence="3" type="ORF">DFH08DRAFT_806064</name>
</gene>
<dbReference type="AlphaFoldDB" id="A0AAD7A8G0"/>
<feature type="compositionally biased region" description="Basic residues" evidence="2">
    <location>
        <begin position="329"/>
        <end position="342"/>
    </location>
</feature>
<feature type="region of interest" description="Disordered" evidence="2">
    <location>
        <begin position="376"/>
        <end position="405"/>
    </location>
</feature>
<accession>A0AAD7A8G0</accession>
<feature type="compositionally biased region" description="Basic and acidic residues" evidence="2">
    <location>
        <begin position="591"/>
        <end position="601"/>
    </location>
</feature>
<sequence>MAPPFWTTPDQADLLGSWMPDFIRRQAEGKLDRFWPVMVESWFKKYPEELNLNLPLASDKNARRLTPAELATLGTALKARRKQLENWFRNHSKAIGNASPTQRASNAAIQRIFKMSVPKGRRVHQPVEIFQKRNTEAIASALTEQGYNDILTSDVPGEGPADRVKRIRAERMRLRIRVVRELWAEASAEEKKLVEEEIEAERKEIEEQGAMGGIDALDGVYSDIHKATYTATEWVGMSIFGGPNPRMGGQLTMKIICFGATPGGNDFEYSCVDFDKKITQPFHEFLKLCFTSDEAASWALPSTPDDEPDMREAQRVPIVTPVAPETTKSKSKSKSKSKKSKAKSAAVVEEPNDEDSSPDQIDDELLDFEKSLDEDLDEGELGTQSGRDGNIPDGGVDLEDGGVNLDGDDDNLICEEDLQDWTPPSRLWPAGMTAPLTPSEAAKLAAIERGVPDPAMMMIDPQLLNLSASGVVPGPTMTTTPLGPIVPIESLPPPKPAVPGKTVPAKKQPPPKKKSTAKVPAKEATAADAKKAVAKKPRGRPRKNSLGDITNLVLEEPGPTSTSTTPPPLTYSITNNNRARAREAAAASKAAQEKEAADARAKQAAKGWSERTVDGGTVLTLASTRARRAPVPARLPDGSLPVPKKTVQRLDACEIALLARAEAEKKTAGKRKATGTQASGRGGKKSLGESNPDGLPLVHDSMDSPPLRVCQETNEKSGSRVDKRWQFLMSRNLFFFPSSPPQRQGQRQGQWGEGRSEGQARTAEHRAEAGAVRRGEVASMERGWERGHGGRGAGAGGAGARAALRGREVAAPAASGNSRLQEVWRRWGRRGRAREQAAVRVGGAAARRCPLVTGRGAGKKRALQEAGNAEGGGGSLKTRR</sequence>
<name>A0AAD7A8G0_9AGAR</name>
<feature type="compositionally biased region" description="Gly residues" evidence="2">
    <location>
        <begin position="869"/>
        <end position="880"/>
    </location>
</feature>
<keyword evidence="1" id="KW-0175">Coiled coil</keyword>
<feature type="region of interest" description="Disordered" evidence="2">
    <location>
        <begin position="736"/>
        <end position="801"/>
    </location>
</feature>
<feature type="compositionally biased region" description="Basic and acidic residues" evidence="2">
    <location>
        <begin position="754"/>
        <end position="776"/>
    </location>
</feature>
<feature type="region of interest" description="Disordered" evidence="2">
    <location>
        <begin position="855"/>
        <end position="880"/>
    </location>
</feature>
<proteinExistence type="predicted"/>
<feature type="region of interest" description="Disordered" evidence="2">
    <location>
        <begin position="492"/>
        <end position="573"/>
    </location>
</feature>